<organism evidence="10 11">
    <name type="scientific">Ruminococcus hominis</name>
    <dbReference type="NCBI Taxonomy" id="2763065"/>
    <lineage>
        <taxon>Bacteria</taxon>
        <taxon>Bacillati</taxon>
        <taxon>Bacillota</taxon>
        <taxon>Clostridia</taxon>
        <taxon>Eubacteriales</taxon>
        <taxon>Oscillospiraceae</taxon>
        <taxon>Ruminococcus</taxon>
    </lineage>
</organism>
<dbReference type="InterPro" id="IPR013783">
    <property type="entry name" value="Ig-like_fold"/>
</dbReference>
<dbReference type="PROSITE" id="PS00719">
    <property type="entry name" value="GLYCOSYL_HYDROL_F2_1"/>
    <property type="match status" value="1"/>
</dbReference>
<dbReference type="Gene3D" id="2.60.40.10">
    <property type="entry name" value="Immunoglobulins"/>
    <property type="match status" value="2"/>
</dbReference>
<dbReference type="InterPro" id="IPR006101">
    <property type="entry name" value="Glyco_hydro_2"/>
</dbReference>
<dbReference type="EC" id="3.2.1.23" evidence="3 8"/>
<dbReference type="InterPro" id="IPR006102">
    <property type="entry name" value="Ig-like_GH2"/>
</dbReference>
<dbReference type="Gene3D" id="3.20.20.80">
    <property type="entry name" value="Glycosidases"/>
    <property type="match status" value="1"/>
</dbReference>
<dbReference type="EMBL" id="JACOPE010000001">
    <property type="protein sequence ID" value="MBC5682619.1"/>
    <property type="molecule type" value="Genomic_DNA"/>
</dbReference>
<dbReference type="PRINTS" id="PR00132">
    <property type="entry name" value="GLHYDRLASE2"/>
</dbReference>
<comment type="catalytic activity">
    <reaction evidence="1 8">
        <text>Hydrolysis of terminal non-reducing beta-D-galactose residues in beta-D-galactosides.</text>
        <dbReference type="EC" id="3.2.1.23"/>
    </reaction>
</comment>
<sequence length="1065" mass="124795">MNKKIFKWEDLSVLGENKEKGHAIAFTYDNKEDACKKKEAKTKYSLNGEWKFYYQMGTELPENFAEKQLDDTKWNTITVPSVWQLEGYGKPYYYSSSYPQAINTKKKHIPQISHELQEYGIYRRTFTVPEHFKEQEIFLHFGAVKAALEVYVNGKYVGYSQGSMTPHEFDITDYIENGENQVTAVVWRYSDGTYLEDQDMWFFGGIYREVYLYAEPKVTIRDFYMRADLDEKYSDAQTVLFLQLKCWDEPEDRTGITNQESYQEKIHVKASIPERNEVLGEKELSFDTLNQKEGKTTEIQFHHLVKNPLKWNHEQPNLYTILLEWKINGKTYYKSFRFGFRKVEVVGNILKLNGKRLIIHGVNRHDFDPDHGWAVPKERHLQDIKILKQLNINAVRTSHYPNDPYFYELCDEYGILLMDETDLESHGVRRILPTSDERWTKACIDRVERMILRDRNHPSILFWSLGNEAGKGENFVRMRQSAEKLDDTRIFHYEGMYDKRCTDLLSRMYPDEVEFEKLCKKQKIKNWTAFIANSLAADDKDIDCQMYEKMPVILCEYAHCMGNSLGNFKEYTDAFEQYPHMCGGFIWDFVDQAIHKRKDDTDQWLYGSDFDEAYSPYGFRKKNAKGNDGAFCANGIVAADRTLHPAAYEVRKCYQMLSIAVESMQEKSFRIYNKQMFNGLQNYELHWEAKEDGTLLSQGEISHELLDLISPKTSKVVTIQDKMEGADTITFWWKLKNDTKWARKGDVVAYDQIILKNVIKEKVRKKSENTENITQRRNLSVVETEQEIKISGNHFLYKIKDGLICSAQINGEELFLAPMRPNFSRAMTDNDIDTAHFVPAMLNSMPVKKWQMAEEKLRYVKHTIEQTEEKTKIRTYWRHPLCKALVIEYLFGLDGEVEIRMAGISKKIDFVRIGMTITMPDSFDEISWYGRGPWECYPDRKTAALFDHYSMSVKELEHKYMRPQENGTRCDVKKLELISKDRKRLSIINLNPGGMLFSAWHYSQRALEDATHSHLLKKEWVTTLNVDGAMCGVGGDLPGMLSLHEKYRLRTGEKQTAHFKLKFDE</sequence>
<dbReference type="SUPFAM" id="SSF51445">
    <property type="entry name" value="(Trans)glycosidases"/>
    <property type="match status" value="1"/>
</dbReference>
<name>A0ABR7G5C4_9FIRM</name>
<dbReference type="InterPro" id="IPR036156">
    <property type="entry name" value="Beta-gal/glucu_dom_sf"/>
</dbReference>
<dbReference type="InterPro" id="IPR032312">
    <property type="entry name" value="LacZ_4"/>
</dbReference>
<reference evidence="10 11" key="1">
    <citation type="submission" date="2020-08" db="EMBL/GenBank/DDBJ databases">
        <title>Genome public.</title>
        <authorList>
            <person name="Liu C."/>
            <person name="Sun Q."/>
        </authorList>
    </citation>
    <scope>NUCLEOTIDE SEQUENCE [LARGE SCALE GENOMIC DNA]</scope>
    <source>
        <strain evidence="10 11">NSJ-13</strain>
    </source>
</reference>
<evidence type="ECO:0000256" key="2">
    <source>
        <dbReference type="ARBA" id="ARBA00007401"/>
    </source>
</evidence>
<dbReference type="SUPFAM" id="SSF49785">
    <property type="entry name" value="Galactose-binding domain-like"/>
    <property type="match status" value="1"/>
</dbReference>
<evidence type="ECO:0000256" key="7">
    <source>
        <dbReference type="ARBA" id="ARBA00032230"/>
    </source>
</evidence>
<comment type="caution">
    <text evidence="10">The sequence shown here is derived from an EMBL/GenBank/DDBJ whole genome shotgun (WGS) entry which is preliminary data.</text>
</comment>
<dbReference type="SMART" id="SM01038">
    <property type="entry name" value="Bgal_small_N"/>
    <property type="match status" value="1"/>
</dbReference>
<dbReference type="InterPro" id="IPR008979">
    <property type="entry name" value="Galactose-bd-like_sf"/>
</dbReference>
<dbReference type="PANTHER" id="PTHR46323:SF2">
    <property type="entry name" value="BETA-GALACTOSIDASE"/>
    <property type="match status" value="1"/>
</dbReference>
<dbReference type="PROSITE" id="PS00608">
    <property type="entry name" value="GLYCOSYL_HYDROL_F2_2"/>
    <property type="match status" value="1"/>
</dbReference>
<evidence type="ECO:0000256" key="8">
    <source>
        <dbReference type="RuleBase" id="RU361154"/>
    </source>
</evidence>
<dbReference type="Gene3D" id="2.70.98.10">
    <property type="match status" value="1"/>
</dbReference>
<dbReference type="InterPro" id="IPR006103">
    <property type="entry name" value="Glyco_hydro_2_cat"/>
</dbReference>
<evidence type="ECO:0000256" key="6">
    <source>
        <dbReference type="ARBA" id="ARBA00023295"/>
    </source>
</evidence>
<evidence type="ECO:0000313" key="11">
    <source>
        <dbReference type="Proteomes" id="UP000631576"/>
    </source>
</evidence>
<comment type="similarity">
    <text evidence="2 8">Belongs to the glycosyl hydrolase 2 family.</text>
</comment>
<proteinExistence type="inferred from homology"/>
<dbReference type="InterPro" id="IPR023230">
    <property type="entry name" value="Glyco_hydro_2_CS"/>
</dbReference>
<evidence type="ECO:0000259" key="9">
    <source>
        <dbReference type="SMART" id="SM01038"/>
    </source>
</evidence>
<dbReference type="Pfam" id="PF02836">
    <property type="entry name" value="Glyco_hydro_2_C"/>
    <property type="match status" value="1"/>
</dbReference>
<dbReference type="RefSeq" id="WP_118724786.1">
    <property type="nucleotide sequence ID" value="NZ_JACOPE010000001.1"/>
</dbReference>
<evidence type="ECO:0000256" key="5">
    <source>
        <dbReference type="ARBA" id="ARBA00022801"/>
    </source>
</evidence>
<dbReference type="Proteomes" id="UP000631576">
    <property type="component" value="Unassembled WGS sequence"/>
</dbReference>
<dbReference type="InterPro" id="IPR006104">
    <property type="entry name" value="Glyco_hydro_2_N"/>
</dbReference>
<dbReference type="Pfam" id="PF02929">
    <property type="entry name" value="Bgal_small_N"/>
    <property type="match status" value="1"/>
</dbReference>
<dbReference type="InterPro" id="IPR004199">
    <property type="entry name" value="B-gal_small/dom_5"/>
</dbReference>
<dbReference type="Pfam" id="PF02837">
    <property type="entry name" value="Glyco_hydro_2_N"/>
    <property type="match status" value="1"/>
</dbReference>
<accession>A0ABR7G5C4</accession>
<dbReference type="SUPFAM" id="SSF74650">
    <property type="entry name" value="Galactose mutarotase-like"/>
    <property type="match status" value="1"/>
</dbReference>
<dbReference type="InterPro" id="IPR050347">
    <property type="entry name" value="Bact_Beta-galactosidase"/>
</dbReference>
<evidence type="ECO:0000313" key="10">
    <source>
        <dbReference type="EMBL" id="MBC5682619.1"/>
    </source>
</evidence>
<feature type="domain" description="Beta galactosidase small chain/" evidence="9">
    <location>
        <begin position="789"/>
        <end position="1062"/>
    </location>
</feature>
<dbReference type="Pfam" id="PF16353">
    <property type="entry name" value="LacZ_4"/>
    <property type="match status" value="1"/>
</dbReference>
<gene>
    <name evidence="10" type="ORF">H8S40_03370</name>
</gene>
<keyword evidence="11" id="KW-1185">Reference proteome</keyword>
<dbReference type="PANTHER" id="PTHR46323">
    <property type="entry name" value="BETA-GALACTOSIDASE"/>
    <property type="match status" value="1"/>
</dbReference>
<evidence type="ECO:0000256" key="3">
    <source>
        <dbReference type="ARBA" id="ARBA00012756"/>
    </source>
</evidence>
<evidence type="ECO:0000256" key="4">
    <source>
        <dbReference type="ARBA" id="ARBA00013303"/>
    </source>
</evidence>
<dbReference type="InterPro" id="IPR023232">
    <property type="entry name" value="Glyco_hydro_2_AS"/>
</dbReference>
<dbReference type="InterPro" id="IPR011013">
    <property type="entry name" value="Gal_mutarotase_sf_dom"/>
</dbReference>
<protein>
    <recommendedName>
        <fullName evidence="4 8">Beta-galactosidase</fullName>
        <ecNumber evidence="3 8">3.2.1.23</ecNumber>
    </recommendedName>
    <alternativeName>
        <fullName evidence="7 8">Lactase</fullName>
    </alternativeName>
</protein>
<dbReference type="InterPro" id="IPR014718">
    <property type="entry name" value="GH-type_carb-bd"/>
</dbReference>
<dbReference type="InterPro" id="IPR017853">
    <property type="entry name" value="GH"/>
</dbReference>
<evidence type="ECO:0000256" key="1">
    <source>
        <dbReference type="ARBA" id="ARBA00001412"/>
    </source>
</evidence>
<dbReference type="SUPFAM" id="SSF49303">
    <property type="entry name" value="beta-Galactosidase/glucuronidase domain"/>
    <property type="match status" value="2"/>
</dbReference>
<keyword evidence="6 8" id="KW-0326">Glycosidase</keyword>
<keyword evidence="5 8" id="KW-0378">Hydrolase</keyword>
<dbReference type="Pfam" id="PF00703">
    <property type="entry name" value="Glyco_hydro_2"/>
    <property type="match status" value="1"/>
</dbReference>
<dbReference type="Gene3D" id="2.60.120.260">
    <property type="entry name" value="Galactose-binding domain-like"/>
    <property type="match status" value="1"/>
</dbReference>